<dbReference type="HOGENOM" id="CLU_635993_0_0_0"/>
<evidence type="ECO:0000313" key="1">
    <source>
        <dbReference type="EMBL" id="CCB89806.1"/>
    </source>
</evidence>
<keyword evidence="2" id="KW-1185">Reference proteome</keyword>
<dbReference type="AlphaFoldDB" id="F8L3F3"/>
<organism evidence="1 2">
    <name type="scientific">Simkania negevensis (strain ATCC VR-1471 / DSM 27360 / Z)</name>
    <dbReference type="NCBI Taxonomy" id="331113"/>
    <lineage>
        <taxon>Bacteria</taxon>
        <taxon>Pseudomonadati</taxon>
        <taxon>Chlamydiota</taxon>
        <taxon>Chlamydiia</taxon>
        <taxon>Parachlamydiales</taxon>
        <taxon>Simkaniaceae</taxon>
        <taxon>Simkania</taxon>
    </lineage>
</organism>
<dbReference type="InterPro" id="IPR038765">
    <property type="entry name" value="Papain-like_cys_pep_sf"/>
</dbReference>
<proteinExistence type="predicted"/>
<reference evidence="1 2" key="2">
    <citation type="journal article" date="2011" name="Mol. Biol. Evol.">
        <title>Unity in variety--the pan-genome of the Chlamydiae.</title>
        <authorList>
            <person name="Collingro A."/>
            <person name="Tischler P."/>
            <person name="Weinmaier T."/>
            <person name="Penz T."/>
            <person name="Heinz E."/>
            <person name="Brunham R.C."/>
            <person name="Read T.D."/>
            <person name="Bavoil P.M."/>
            <person name="Sachse K."/>
            <person name="Kahane S."/>
            <person name="Friedman M.G."/>
            <person name="Rattei T."/>
            <person name="Myers G.S."/>
            <person name="Horn M."/>
        </authorList>
    </citation>
    <scope>NUCLEOTIDE SEQUENCE [LARGE SCALE GENOMIC DNA]</scope>
    <source>
        <strain evidence="2">ATCC VR-1471 / Z</strain>
    </source>
</reference>
<sequence>MSYLTNISQNRFLVEAGCHLALGLICAKASSNLRWKATGLLLGSANGCSLKLADYLGNSSAFSSWSKIILKCLTFSATSFLTAQLAAQIKSATIFTCAGLSLLTDFVLKHFIFTSLQTQSFPATPQTSTTSARSSTSSGLVNIEKAYHEETLELLTPAIFSTTQLLLDGLFAWFLSSEFPNGMDKNSENAYFYVHFSHVQLVRLDGTLLKNPIEPIKEQNFLLMECLRYNTLQDVQTKTQAAVENFLDHHDHLPKKLILPIGGTARIGGIGHTACLVIEPEGNNFNVTGLDSLSSSSTFGWHEAATGIQQALQNHFPSSTVRVIGNNWCQNNAMKCGVHALKNILFAADYPGPLFNLVAEVNTGGSPLLGLASRTDKELKDSSEAMQREIYLVFEKIYKMNPGKLFIKTTQGNFPLKIHESQFKKFTEGTP</sequence>
<dbReference type="SUPFAM" id="SSF54001">
    <property type="entry name" value="Cysteine proteinases"/>
    <property type="match status" value="1"/>
</dbReference>
<name>F8L3F3_SIMNZ</name>
<dbReference type="RefSeq" id="WP_013944272.1">
    <property type="nucleotide sequence ID" value="NC_015713.1"/>
</dbReference>
<reference key="1">
    <citation type="journal article" date="2011" name="Mol. Biol. Evol.">
        <title>Unity in variety -- the pan-genome of the Chlamydiae.</title>
        <authorList>
            <person name="Collingro A."/>
            <person name="Tischler P."/>
            <person name="Weinmaier T."/>
            <person name="Penz T."/>
            <person name="Heinz E."/>
            <person name="Brunham R.C."/>
            <person name="Read T.D."/>
            <person name="Bavoil P.M."/>
            <person name="Sachse K."/>
            <person name="Kahane S."/>
            <person name="Friedman M.G."/>
            <person name="Rattei T."/>
            <person name="Myers G.S.A."/>
            <person name="Horn M."/>
        </authorList>
    </citation>
    <scope>NUCLEOTIDE SEQUENCE</scope>
    <source>
        <strain>Z</strain>
    </source>
</reference>
<dbReference type="EMBL" id="FR872582">
    <property type="protein sequence ID" value="CCB89806.1"/>
    <property type="molecule type" value="Genomic_DNA"/>
</dbReference>
<protein>
    <submittedName>
        <fullName evidence="1">Uncharacterized protein</fullName>
    </submittedName>
</protein>
<accession>F8L3F3</accession>
<evidence type="ECO:0000313" key="2">
    <source>
        <dbReference type="Proteomes" id="UP000000496"/>
    </source>
</evidence>
<dbReference type="KEGG" id="sng:SNE_A19290"/>
<gene>
    <name evidence="1" type="ordered locus">SNE_A19290</name>
</gene>
<dbReference type="Proteomes" id="UP000000496">
    <property type="component" value="Chromosome gsn.131"/>
</dbReference>